<dbReference type="Proteomes" id="UP001460270">
    <property type="component" value="Unassembled WGS sequence"/>
</dbReference>
<sequence length="106" mass="11312">MGQSEVLIPSNHIRKLFTNLWALAHLISAAVLATHGHSRPLAGLKRSRSGLRGDASLVAVFHRRAIISKLLHSLISSGTGRICDGLTGISVYVKRATPIAPQSALK</sequence>
<reference evidence="2" key="1">
    <citation type="submission" date="2024-04" db="EMBL/GenBank/DDBJ databases">
        <title>Salinicola lusitanus LLJ914,a marine bacterium isolated from the Okinawa Trough.</title>
        <authorList>
            <person name="Li J."/>
        </authorList>
    </citation>
    <scope>NUCLEOTIDE SEQUENCE [LARGE SCALE GENOMIC DNA]</scope>
</reference>
<keyword evidence="2" id="KW-1185">Reference proteome</keyword>
<proteinExistence type="predicted"/>
<gene>
    <name evidence="1" type="ORF">WMY93_000230</name>
</gene>
<accession>A0AAW0Q9E7</accession>
<evidence type="ECO:0000313" key="2">
    <source>
        <dbReference type="Proteomes" id="UP001460270"/>
    </source>
</evidence>
<name>A0AAW0Q9E7_9GOBI</name>
<dbReference type="EMBL" id="JBBPFD010000001">
    <property type="protein sequence ID" value="KAK7944502.1"/>
    <property type="molecule type" value="Genomic_DNA"/>
</dbReference>
<protein>
    <recommendedName>
        <fullName evidence="3">Secreted protein</fullName>
    </recommendedName>
</protein>
<comment type="caution">
    <text evidence="1">The sequence shown here is derived from an EMBL/GenBank/DDBJ whole genome shotgun (WGS) entry which is preliminary data.</text>
</comment>
<dbReference type="AlphaFoldDB" id="A0AAW0Q9E7"/>
<evidence type="ECO:0008006" key="3">
    <source>
        <dbReference type="Google" id="ProtNLM"/>
    </source>
</evidence>
<organism evidence="1 2">
    <name type="scientific">Mugilogobius chulae</name>
    <name type="common">yellowstripe goby</name>
    <dbReference type="NCBI Taxonomy" id="88201"/>
    <lineage>
        <taxon>Eukaryota</taxon>
        <taxon>Metazoa</taxon>
        <taxon>Chordata</taxon>
        <taxon>Craniata</taxon>
        <taxon>Vertebrata</taxon>
        <taxon>Euteleostomi</taxon>
        <taxon>Actinopterygii</taxon>
        <taxon>Neopterygii</taxon>
        <taxon>Teleostei</taxon>
        <taxon>Neoteleostei</taxon>
        <taxon>Acanthomorphata</taxon>
        <taxon>Gobiaria</taxon>
        <taxon>Gobiiformes</taxon>
        <taxon>Gobioidei</taxon>
        <taxon>Gobiidae</taxon>
        <taxon>Gobionellinae</taxon>
        <taxon>Mugilogobius</taxon>
    </lineage>
</organism>
<evidence type="ECO:0000313" key="1">
    <source>
        <dbReference type="EMBL" id="KAK7944502.1"/>
    </source>
</evidence>